<dbReference type="GeneID" id="83544377"/>
<feature type="domain" description="Exonuclease VII large subunit C-terminal" evidence="7">
    <location>
        <begin position="121"/>
        <end position="435"/>
    </location>
</feature>
<evidence type="ECO:0000256" key="2">
    <source>
        <dbReference type="ARBA" id="ARBA00022722"/>
    </source>
</evidence>
<dbReference type="Pfam" id="PF02601">
    <property type="entry name" value="Exonuc_VII_L"/>
    <property type="match status" value="1"/>
</dbReference>
<name>A0A1H7VKW3_9PAST</name>
<comment type="similarity">
    <text evidence="5 6">Belongs to the XseA family.</text>
</comment>
<sequence length="442" mass="50576">MSNILTVTQLNYTVRNLLEMELGHIWLTGEISNFSQPVSGHWYLTLKDDKAQVRSAMFRMKNRSVNFQPQNGMQVLVCAKISLYEPRGDYQLIIESMQMAGDGLLQQQFEQLKIKLSEAGLFSQQYKKAIPSFVKTVGIVTSSTGAALQDILNVLQRRDPSLNIIIYPTLVQGSEAKRDIVTSIEVANSRKECDVLIVGRGGGSLEDLWCFNEEDVAYAIFKSDIPIISAVGHEIDVTIADFVADLRAPTPSAAAELVSRDQQDLLRQLQQYYDRSNFAFDRLWGSKITQLEQLQKRLSFQHPMRQVEYQKTQLEQQKTLLLKAFQQVIKTKKQNIVQLNQRVKLNPLSSYLIKQQQKQDYLTQRLNYAIEKKFTQKQQLFQQYCTQLESLSPLKVFSRGYSVTKNNNDEVITSTKQIKIGDNINTKVLEGEFTSKIIQIKN</sequence>
<dbReference type="PANTHER" id="PTHR30008">
    <property type="entry name" value="EXODEOXYRIBONUCLEASE 7 LARGE SUBUNIT"/>
    <property type="match status" value="1"/>
</dbReference>
<keyword evidence="1 5" id="KW-0963">Cytoplasm</keyword>
<evidence type="ECO:0000256" key="1">
    <source>
        <dbReference type="ARBA" id="ARBA00022490"/>
    </source>
</evidence>
<evidence type="ECO:0000313" key="11">
    <source>
        <dbReference type="Proteomes" id="UP000198883"/>
    </source>
</evidence>
<feature type="domain" description="OB-fold nucleic acid binding" evidence="8">
    <location>
        <begin position="5"/>
        <end position="98"/>
    </location>
</feature>
<reference evidence="10" key="2">
    <citation type="submission" date="2016-10" db="EMBL/GenBank/DDBJ databases">
        <authorList>
            <person name="de Groot N.N."/>
        </authorList>
    </citation>
    <scope>NUCLEOTIDE SEQUENCE [LARGE SCALE GENOMIC DNA]</scope>
    <source>
        <strain evidence="10">DSM 24204</strain>
    </source>
</reference>
<keyword evidence="4 5" id="KW-0269">Exonuclease</keyword>
<organism evidence="10 11">
    <name type="scientific">Phocoenobacter skyensis</name>
    <dbReference type="NCBI Taxonomy" id="97481"/>
    <lineage>
        <taxon>Bacteria</taxon>
        <taxon>Pseudomonadati</taxon>
        <taxon>Pseudomonadota</taxon>
        <taxon>Gammaproteobacteria</taxon>
        <taxon>Pasteurellales</taxon>
        <taxon>Pasteurellaceae</taxon>
        <taxon>Phocoenobacter</taxon>
    </lineage>
</organism>
<dbReference type="GO" id="GO:0006308">
    <property type="term" value="P:DNA catabolic process"/>
    <property type="evidence" value="ECO:0007669"/>
    <property type="project" value="UniProtKB-UniRule"/>
</dbReference>
<keyword evidence="3 5" id="KW-0378">Hydrolase</keyword>
<dbReference type="RefSeq" id="WP_090920842.1">
    <property type="nucleotide sequence ID" value="NZ_CP016180.1"/>
</dbReference>
<evidence type="ECO:0000313" key="10">
    <source>
        <dbReference type="EMBL" id="SEM09912.1"/>
    </source>
</evidence>
<dbReference type="Pfam" id="PF13742">
    <property type="entry name" value="tRNA_anti_2"/>
    <property type="match status" value="1"/>
</dbReference>
<dbReference type="PANTHER" id="PTHR30008:SF0">
    <property type="entry name" value="EXODEOXYRIBONUCLEASE 7 LARGE SUBUNIT"/>
    <property type="match status" value="1"/>
</dbReference>
<evidence type="ECO:0000256" key="3">
    <source>
        <dbReference type="ARBA" id="ARBA00022801"/>
    </source>
</evidence>
<dbReference type="CDD" id="cd04489">
    <property type="entry name" value="ExoVII_LU_OBF"/>
    <property type="match status" value="1"/>
</dbReference>
<protein>
    <recommendedName>
        <fullName evidence="5">Exodeoxyribonuclease 7 large subunit</fullName>
        <ecNumber evidence="5">3.1.11.6</ecNumber>
    </recommendedName>
    <alternativeName>
        <fullName evidence="5">Exodeoxyribonuclease VII large subunit</fullName>
        <shortName evidence="5">Exonuclease VII large subunit</shortName>
    </alternativeName>
</protein>
<evidence type="ECO:0000259" key="7">
    <source>
        <dbReference type="Pfam" id="PF02601"/>
    </source>
</evidence>
<reference evidence="11" key="1">
    <citation type="submission" date="2016-10" db="EMBL/GenBank/DDBJ databases">
        <authorList>
            <person name="Varghese N."/>
            <person name="Submissions S."/>
        </authorList>
    </citation>
    <scope>NUCLEOTIDE SEQUENCE [LARGE SCALE GENOMIC DNA]</scope>
    <source>
        <strain evidence="11">DSM 24204</strain>
    </source>
</reference>
<keyword evidence="12" id="KW-1185">Reference proteome</keyword>
<evidence type="ECO:0000256" key="4">
    <source>
        <dbReference type="ARBA" id="ARBA00022839"/>
    </source>
</evidence>
<dbReference type="InterPro" id="IPR025824">
    <property type="entry name" value="OB-fold_nuc-bd_dom"/>
</dbReference>
<evidence type="ECO:0000313" key="12">
    <source>
        <dbReference type="Proteomes" id="UP001224812"/>
    </source>
</evidence>
<evidence type="ECO:0000259" key="8">
    <source>
        <dbReference type="Pfam" id="PF13742"/>
    </source>
</evidence>
<dbReference type="InterPro" id="IPR003753">
    <property type="entry name" value="Exonuc_VII_L"/>
</dbReference>
<proteinExistence type="inferred from homology"/>
<gene>
    <name evidence="5 9" type="primary">xseA</name>
    <name evidence="9" type="ORF">QJT92_02790</name>
    <name evidence="10" type="ORF">SAMN05444853_10515</name>
</gene>
<dbReference type="EMBL" id="FOBN01000005">
    <property type="protein sequence ID" value="SEM09912.1"/>
    <property type="molecule type" value="Genomic_DNA"/>
</dbReference>
<dbReference type="STRING" id="97481.SAMN05444853_10515"/>
<accession>A0A1H7VKW3</accession>
<dbReference type="GO" id="GO:0003676">
    <property type="term" value="F:nucleic acid binding"/>
    <property type="evidence" value="ECO:0007669"/>
    <property type="project" value="InterPro"/>
</dbReference>
<evidence type="ECO:0000256" key="5">
    <source>
        <dbReference type="HAMAP-Rule" id="MF_00378"/>
    </source>
</evidence>
<dbReference type="HAMAP" id="MF_00378">
    <property type="entry name" value="Exonuc_7_L"/>
    <property type="match status" value="1"/>
</dbReference>
<dbReference type="Proteomes" id="UP001224812">
    <property type="component" value="Unassembled WGS sequence"/>
</dbReference>
<evidence type="ECO:0000313" key="9">
    <source>
        <dbReference type="EMBL" id="MDP8084862.1"/>
    </source>
</evidence>
<reference evidence="9 12" key="3">
    <citation type="journal article" date="2023" name="Front. Microbiol.">
        <title>Phylogeography and host specificity of Pasteurellaceae pathogenic to sea-farmed fish in the north-east Atlantic.</title>
        <authorList>
            <person name="Gulla S."/>
            <person name="Colquhoun D.J."/>
            <person name="Olsen A.B."/>
            <person name="Spilsberg B."/>
            <person name="Lagesen K."/>
            <person name="Aakesson C.P."/>
            <person name="Strom S."/>
            <person name="Manji F."/>
            <person name="Birkbeck T.H."/>
            <person name="Nilsen H.K."/>
        </authorList>
    </citation>
    <scope>NUCLEOTIDE SEQUENCE [LARGE SCALE GENOMIC DNA]</scope>
    <source>
        <strain evidence="9 12">VIO11850</strain>
    </source>
</reference>
<evidence type="ECO:0000256" key="6">
    <source>
        <dbReference type="RuleBase" id="RU004355"/>
    </source>
</evidence>
<dbReference type="NCBIfam" id="TIGR00237">
    <property type="entry name" value="xseA"/>
    <property type="match status" value="1"/>
</dbReference>
<comment type="subcellular location">
    <subcellularLocation>
        <location evidence="5 6">Cytoplasm</location>
    </subcellularLocation>
</comment>
<dbReference type="OrthoDB" id="9802795at2"/>
<comment type="catalytic activity">
    <reaction evidence="5 6">
        <text>Exonucleolytic cleavage in either 5'- to 3'- or 3'- to 5'-direction to yield nucleoside 5'-phosphates.</text>
        <dbReference type="EC" id="3.1.11.6"/>
    </reaction>
</comment>
<keyword evidence="2 5" id="KW-0540">Nuclease</keyword>
<dbReference type="EMBL" id="JASAVS010000003">
    <property type="protein sequence ID" value="MDP8084862.1"/>
    <property type="molecule type" value="Genomic_DNA"/>
</dbReference>
<dbReference type="GO" id="GO:0008855">
    <property type="term" value="F:exodeoxyribonuclease VII activity"/>
    <property type="evidence" value="ECO:0007669"/>
    <property type="project" value="UniProtKB-UniRule"/>
</dbReference>
<dbReference type="GO" id="GO:0005737">
    <property type="term" value="C:cytoplasm"/>
    <property type="evidence" value="ECO:0007669"/>
    <property type="project" value="UniProtKB-SubCell"/>
</dbReference>
<dbReference type="AlphaFoldDB" id="A0A1H7VKW3"/>
<dbReference type="InterPro" id="IPR020579">
    <property type="entry name" value="Exonuc_VII_lsu_C"/>
</dbReference>
<comment type="subunit">
    <text evidence="5">Heterooligomer composed of large and small subunits.</text>
</comment>
<dbReference type="EC" id="3.1.11.6" evidence="5"/>
<comment type="function">
    <text evidence="5">Bidirectionally degrades single-stranded DNA into large acid-insoluble oligonucleotides, which are then degraded further into small acid-soluble oligonucleotides.</text>
</comment>
<dbReference type="Proteomes" id="UP000198883">
    <property type="component" value="Unassembled WGS sequence"/>
</dbReference>
<dbReference type="GO" id="GO:0009318">
    <property type="term" value="C:exodeoxyribonuclease VII complex"/>
    <property type="evidence" value="ECO:0007669"/>
    <property type="project" value="UniProtKB-UniRule"/>
</dbReference>